<evidence type="ECO:0000256" key="1">
    <source>
        <dbReference type="ARBA" id="ARBA00022553"/>
    </source>
</evidence>
<keyword evidence="3" id="KW-0540">Nuclease</keyword>
<dbReference type="HOGENOM" id="CLU_142825_2_0_7"/>
<keyword evidence="1" id="KW-0597">Phosphoprotein</keyword>
<dbReference type="PANTHER" id="PTHR34139:SF1">
    <property type="entry name" value="RNASE MJ1380-RELATED"/>
    <property type="match status" value="1"/>
</dbReference>
<dbReference type="GO" id="GO:0000166">
    <property type="term" value="F:nucleotide binding"/>
    <property type="evidence" value="ECO:0007669"/>
    <property type="project" value="UniProtKB-KW"/>
</dbReference>
<keyword evidence="4" id="KW-0547">Nucleotide-binding</keyword>
<dbReference type="OrthoDB" id="9802833at2"/>
<reference evidence="6 7" key="1">
    <citation type="submission" date="2012-06" db="EMBL/GenBank/DDBJ databases">
        <title>Complete sequence of Sulfurospirillum barnesii SES-3.</title>
        <authorList>
            <consortium name="US DOE Joint Genome Institute"/>
            <person name="Lucas S."/>
            <person name="Han J."/>
            <person name="Lapidus A."/>
            <person name="Cheng J.-F."/>
            <person name="Goodwin L."/>
            <person name="Pitluck S."/>
            <person name="Peters L."/>
            <person name="Ovchinnikova G."/>
            <person name="Lu M."/>
            <person name="Detter J.C."/>
            <person name="Han C."/>
            <person name="Tapia R."/>
            <person name="Land M."/>
            <person name="Hauser L."/>
            <person name="Kyrpides N."/>
            <person name="Ivanova N."/>
            <person name="Pagani I."/>
            <person name="Stolz J."/>
            <person name="Arkin A."/>
            <person name="Dehal P."/>
            <person name="Oremland R."/>
            <person name="Saltikov C."/>
            <person name="Basu P."/>
            <person name="Hollibaugh J."/>
            <person name="Newman D."/>
            <person name="Stolyar S."/>
            <person name="Hazen T."/>
            <person name="Woyke T."/>
        </authorList>
    </citation>
    <scope>NUCLEOTIDE SEQUENCE [LARGE SCALE GENOMIC DNA]</scope>
    <source>
        <strain evidence="7">ATCC 700032 / DSM 10660 / SES-3</strain>
    </source>
</reference>
<gene>
    <name evidence="6" type="ordered locus">Sulba_0518</name>
</gene>
<keyword evidence="7" id="KW-1185">Reference proteome</keyword>
<dbReference type="AlphaFoldDB" id="I3XV60"/>
<evidence type="ECO:0000313" key="6">
    <source>
        <dbReference type="EMBL" id="AFL67834.1"/>
    </source>
</evidence>
<dbReference type="EMBL" id="CP003333">
    <property type="protein sequence ID" value="AFL67834.1"/>
    <property type="molecule type" value="Genomic_DNA"/>
</dbReference>
<dbReference type="eggNOG" id="COG2361">
    <property type="taxonomic scope" value="Bacteria"/>
</dbReference>
<protein>
    <recommendedName>
        <fullName evidence="8">Antitoxin</fullName>
    </recommendedName>
</protein>
<organism evidence="6 7">
    <name type="scientific">Sulfurospirillum barnesii (strain ATCC 700032 / DSM 10660 / SES-3)</name>
    <dbReference type="NCBI Taxonomy" id="760154"/>
    <lineage>
        <taxon>Bacteria</taxon>
        <taxon>Pseudomonadati</taxon>
        <taxon>Campylobacterota</taxon>
        <taxon>Epsilonproteobacteria</taxon>
        <taxon>Campylobacterales</taxon>
        <taxon>Sulfurospirillaceae</taxon>
        <taxon>Sulfurospirillum</taxon>
    </lineage>
</organism>
<dbReference type="GO" id="GO:0110001">
    <property type="term" value="C:toxin-antitoxin complex"/>
    <property type="evidence" value="ECO:0007669"/>
    <property type="project" value="InterPro"/>
</dbReference>
<evidence type="ECO:0000313" key="7">
    <source>
        <dbReference type="Proteomes" id="UP000006176"/>
    </source>
</evidence>
<dbReference type="STRING" id="760154.Sulba_0518"/>
<dbReference type="Pfam" id="PF01934">
    <property type="entry name" value="HepT-like"/>
    <property type="match status" value="1"/>
</dbReference>
<sequence>MSNTLLVLETLKQTANAAEKILYRFSKIPSLDYFLTSDEGLEKLDAFCMQLIAIGESLKHIDKLTHHSLLINYPEINWKAIKGMRDILTHHYFDLDAEAVYDVCQNDIIPLLEILNRIIADVTHEG</sequence>
<keyword evidence="2" id="KW-1277">Toxin-antitoxin system</keyword>
<dbReference type="GO" id="GO:0016787">
    <property type="term" value="F:hydrolase activity"/>
    <property type="evidence" value="ECO:0007669"/>
    <property type="project" value="UniProtKB-KW"/>
</dbReference>
<evidence type="ECO:0000256" key="5">
    <source>
        <dbReference type="ARBA" id="ARBA00022801"/>
    </source>
</evidence>
<evidence type="ECO:0000256" key="4">
    <source>
        <dbReference type="ARBA" id="ARBA00022741"/>
    </source>
</evidence>
<dbReference type="PANTHER" id="PTHR34139">
    <property type="entry name" value="UPF0331 PROTEIN MJ0127"/>
    <property type="match status" value="1"/>
</dbReference>
<dbReference type="Proteomes" id="UP000006176">
    <property type="component" value="Chromosome"/>
</dbReference>
<dbReference type="PATRIC" id="fig|760154.4.peg.519"/>
<name>I3XV60_SULBS</name>
<proteinExistence type="predicted"/>
<dbReference type="KEGG" id="sba:Sulba_0518"/>
<evidence type="ECO:0008006" key="8">
    <source>
        <dbReference type="Google" id="ProtNLM"/>
    </source>
</evidence>
<accession>I3XV60</accession>
<evidence type="ECO:0000256" key="2">
    <source>
        <dbReference type="ARBA" id="ARBA00022649"/>
    </source>
</evidence>
<evidence type="ECO:0000256" key="3">
    <source>
        <dbReference type="ARBA" id="ARBA00022722"/>
    </source>
</evidence>
<dbReference type="GO" id="GO:0004540">
    <property type="term" value="F:RNA nuclease activity"/>
    <property type="evidence" value="ECO:0007669"/>
    <property type="project" value="InterPro"/>
</dbReference>
<dbReference type="InterPro" id="IPR051813">
    <property type="entry name" value="HepT_RNase_toxin"/>
</dbReference>
<dbReference type="InterPro" id="IPR008201">
    <property type="entry name" value="HepT-like"/>
</dbReference>
<dbReference type="RefSeq" id="WP_014768714.1">
    <property type="nucleotide sequence ID" value="NC_018002.1"/>
</dbReference>
<keyword evidence="5" id="KW-0378">Hydrolase</keyword>